<evidence type="ECO:0000313" key="5">
    <source>
        <dbReference type="Proteomes" id="UP000256829"/>
    </source>
</evidence>
<reference evidence="4 5" key="1">
    <citation type="submission" date="2018-08" db="EMBL/GenBank/DDBJ databases">
        <title>Lysobacter soli KCTC 22011, whole genome shotgun sequence.</title>
        <authorList>
            <person name="Zhang X."/>
            <person name="Feng G."/>
            <person name="Zhu H."/>
        </authorList>
    </citation>
    <scope>NUCLEOTIDE SEQUENCE [LARGE SCALE GENOMIC DNA]</scope>
    <source>
        <strain evidence="4 5">KCTC 22011</strain>
    </source>
</reference>
<protein>
    <submittedName>
        <fullName evidence="4">GNAT family N-acetyltransferase</fullName>
    </submittedName>
</protein>
<evidence type="ECO:0000259" key="3">
    <source>
        <dbReference type="PROSITE" id="PS51186"/>
    </source>
</evidence>
<feature type="domain" description="N-acetyltransferase" evidence="3">
    <location>
        <begin position="2"/>
        <end position="148"/>
    </location>
</feature>
<gene>
    <name evidence="4" type="ORF">DX912_07115</name>
</gene>
<dbReference type="SUPFAM" id="SSF55729">
    <property type="entry name" value="Acyl-CoA N-acyltransferases (Nat)"/>
    <property type="match status" value="1"/>
</dbReference>
<keyword evidence="1 4" id="KW-0808">Transferase</keyword>
<keyword evidence="2" id="KW-0012">Acyltransferase</keyword>
<organism evidence="4 5">
    <name type="scientific">Lysobacter soli</name>
    <dbReference type="NCBI Taxonomy" id="453783"/>
    <lineage>
        <taxon>Bacteria</taxon>
        <taxon>Pseudomonadati</taxon>
        <taxon>Pseudomonadota</taxon>
        <taxon>Gammaproteobacteria</taxon>
        <taxon>Lysobacterales</taxon>
        <taxon>Lysobacteraceae</taxon>
        <taxon>Lysobacter</taxon>
    </lineage>
</organism>
<comment type="caution">
    <text evidence="4">The sequence shown here is derived from an EMBL/GenBank/DDBJ whole genome shotgun (WGS) entry which is preliminary data.</text>
</comment>
<evidence type="ECO:0000256" key="1">
    <source>
        <dbReference type="ARBA" id="ARBA00022679"/>
    </source>
</evidence>
<dbReference type="Proteomes" id="UP000256829">
    <property type="component" value="Unassembled WGS sequence"/>
</dbReference>
<dbReference type="InterPro" id="IPR016181">
    <property type="entry name" value="Acyl_CoA_acyltransferase"/>
</dbReference>
<dbReference type="AlphaFoldDB" id="A0A3D8VGE1"/>
<accession>A0A3D8VGE1</accession>
<dbReference type="Pfam" id="PF00583">
    <property type="entry name" value="Acetyltransf_1"/>
    <property type="match status" value="1"/>
</dbReference>
<dbReference type="PANTHER" id="PTHR43877:SF2">
    <property type="entry name" value="AMINOALKYLPHOSPHONATE N-ACETYLTRANSFERASE-RELATED"/>
    <property type="match status" value="1"/>
</dbReference>
<dbReference type="PROSITE" id="PS51186">
    <property type="entry name" value="GNAT"/>
    <property type="match status" value="1"/>
</dbReference>
<dbReference type="RefSeq" id="WP_115841784.1">
    <property type="nucleotide sequence ID" value="NZ_CP183976.1"/>
</dbReference>
<sequence length="148" mass="16628">MPTFRPAAASDRAALLPVIRQFHADEHIAWDEARVRAAMDALIGDARNGRLVLIERDGELAGYVVVGFCFSLEFGGRFGLLDELYVLPAHRGGGIGKQALEEVERLCIAEGLRCVRLEVSDDNDHAREIYRRRGYALHPRRLMTKWLG</sequence>
<name>A0A3D8VGE1_9GAMM</name>
<dbReference type="PANTHER" id="PTHR43877">
    <property type="entry name" value="AMINOALKYLPHOSPHONATE N-ACETYLTRANSFERASE-RELATED-RELATED"/>
    <property type="match status" value="1"/>
</dbReference>
<dbReference type="EMBL" id="QTJR01000003">
    <property type="protein sequence ID" value="RDY68359.1"/>
    <property type="molecule type" value="Genomic_DNA"/>
</dbReference>
<keyword evidence="5" id="KW-1185">Reference proteome</keyword>
<evidence type="ECO:0000313" key="4">
    <source>
        <dbReference type="EMBL" id="RDY68359.1"/>
    </source>
</evidence>
<dbReference type="InterPro" id="IPR000182">
    <property type="entry name" value="GNAT_dom"/>
</dbReference>
<evidence type="ECO:0000256" key="2">
    <source>
        <dbReference type="ARBA" id="ARBA00023315"/>
    </source>
</evidence>
<dbReference type="InterPro" id="IPR050832">
    <property type="entry name" value="Bact_Acetyltransf"/>
</dbReference>
<dbReference type="CDD" id="cd04301">
    <property type="entry name" value="NAT_SF"/>
    <property type="match status" value="1"/>
</dbReference>
<dbReference type="Gene3D" id="3.40.630.30">
    <property type="match status" value="1"/>
</dbReference>
<proteinExistence type="predicted"/>
<dbReference type="GO" id="GO:0016747">
    <property type="term" value="F:acyltransferase activity, transferring groups other than amino-acyl groups"/>
    <property type="evidence" value="ECO:0007669"/>
    <property type="project" value="InterPro"/>
</dbReference>